<evidence type="ECO:0000256" key="1">
    <source>
        <dbReference type="SAM" id="MobiDB-lite"/>
    </source>
</evidence>
<proteinExistence type="predicted"/>
<dbReference type="EMBL" id="UZAH01027660">
    <property type="protein sequence ID" value="VDO93846.1"/>
    <property type="molecule type" value="Genomic_DNA"/>
</dbReference>
<feature type="compositionally biased region" description="Gly residues" evidence="1">
    <location>
        <begin position="522"/>
        <end position="534"/>
    </location>
</feature>
<organism evidence="2">
    <name type="scientific">Heligmosomoides polygyrus</name>
    <name type="common">Parasitic roundworm</name>
    <dbReference type="NCBI Taxonomy" id="6339"/>
    <lineage>
        <taxon>Eukaryota</taxon>
        <taxon>Metazoa</taxon>
        <taxon>Ecdysozoa</taxon>
        <taxon>Nematoda</taxon>
        <taxon>Chromadorea</taxon>
        <taxon>Rhabditida</taxon>
        <taxon>Rhabditina</taxon>
        <taxon>Rhabditomorpha</taxon>
        <taxon>Strongyloidea</taxon>
        <taxon>Heligmosomidae</taxon>
        <taxon>Heligmosomoides</taxon>
    </lineage>
</organism>
<gene>
    <name evidence="2" type="ORF">HPBE_LOCUS12847</name>
</gene>
<keyword evidence="3" id="KW-1185">Reference proteome</keyword>
<evidence type="ECO:0000313" key="4">
    <source>
        <dbReference type="WBParaSite" id="HPBE_0001284601-mRNA-1"/>
    </source>
</evidence>
<dbReference type="WBParaSite" id="HPBE_0001284601-mRNA-1">
    <property type="protein sequence ID" value="HPBE_0001284601-mRNA-1"/>
    <property type="gene ID" value="HPBE_0001284601"/>
</dbReference>
<name>A0A3P7YYC6_HELPZ</name>
<reference evidence="2 3" key="1">
    <citation type="submission" date="2018-11" db="EMBL/GenBank/DDBJ databases">
        <authorList>
            <consortium name="Pathogen Informatics"/>
        </authorList>
    </citation>
    <scope>NUCLEOTIDE SEQUENCE [LARGE SCALE GENOMIC DNA]</scope>
</reference>
<evidence type="ECO:0000313" key="3">
    <source>
        <dbReference type="Proteomes" id="UP000050761"/>
    </source>
</evidence>
<protein>
    <submittedName>
        <fullName evidence="4">Calmodulin</fullName>
    </submittedName>
</protein>
<dbReference type="AlphaFoldDB" id="A0A3P7YYC6"/>
<dbReference type="Proteomes" id="UP000050761">
    <property type="component" value="Unassembled WGS sequence"/>
</dbReference>
<evidence type="ECO:0000313" key="2">
    <source>
        <dbReference type="EMBL" id="VDO93846.1"/>
    </source>
</evidence>
<reference evidence="4" key="2">
    <citation type="submission" date="2019-09" db="UniProtKB">
        <authorList>
            <consortium name="WormBaseParasite"/>
        </authorList>
    </citation>
    <scope>IDENTIFICATION</scope>
</reference>
<sequence>MRPTTRHEIQHTVSLVGQDNASAPKISTNHREHFVDPFAEVNTHSIEAVWARIRGLIKREADSKQNFKQSKLFLLWNQISKRRRFLDRMSVEFTEAMLLGDENEAEGHVQCNQMENNVESEMQSLSLEKTMTPFEQERVAGQPVRGTTVLDELPRALEDIPDDVVLAYAKRRLEAKEPKRMPAGHRCRPTDQGIANLRFNNIFQLARLIAIFEHEKQPDRRRFLMNDLNHSLVTFESVQKAYAFYKDNCAHVFRALMQHDGSHIQLLHDGGIGIDINQLNDLMNSGLRFATCYSWKDVKMDDSERPVLILLPSGFRKIQESYQASEDVELLVYGSIAEIASLVSNRSARAILFVGPTSDRKIERALWLKVCSPIASLIRNGTKLIAVAPPRDDAAWDANRIDMGELMSVIKDMAAGTSQLELNKVPTVVSAEEPCMSVGKHSRSSPDGVYYKGAVRDFMTKEFVSADVTFELQEVPATEQARELEPLKERPLRGSFRKAHFSPYAYPPSVQYRGFGKRGRGRLPGGRGGRPYYE</sequence>
<feature type="region of interest" description="Disordered" evidence="1">
    <location>
        <begin position="512"/>
        <end position="534"/>
    </location>
</feature>
<accession>A0A3P7YYC6</accession>